<keyword evidence="8" id="KW-0472">Membrane</keyword>
<evidence type="ECO:0000256" key="3">
    <source>
        <dbReference type="ARBA" id="ARBA00022475"/>
    </source>
</evidence>
<evidence type="ECO:0000256" key="4">
    <source>
        <dbReference type="ARBA" id="ARBA00022519"/>
    </source>
</evidence>
<dbReference type="InterPro" id="IPR027417">
    <property type="entry name" value="P-loop_NTPase"/>
</dbReference>
<dbReference type="RefSeq" id="WP_207259089.1">
    <property type="nucleotide sequence ID" value="NZ_JAFMPP010000016.1"/>
</dbReference>
<keyword evidence="11" id="KW-1185">Reference proteome</keyword>
<evidence type="ECO:0000256" key="2">
    <source>
        <dbReference type="ARBA" id="ARBA00022448"/>
    </source>
</evidence>
<dbReference type="PROSITE" id="PS50893">
    <property type="entry name" value="ABC_TRANSPORTER_2"/>
    <property type="match status" value="1"/>
</dbReference>
<evidence type="ECO:0000313" key="11">
    <source>
        <dbReference type="Proteomes" id="UP000664122"/>
    </source>
</evidence>
<dbReference type="InterPro" id="IPR003439">
    <property type="entry name" value="ABC_transporter-like_ATP-bd"/>
</dbReference>
<dbReference type="InterPro" id="IPR017871">
    <property type="entry name" value="ABC_transporter-like_CS"/>
</dbReference>
<keyword evidence="6 10" id="KW-0067">ATP-binding</keyword>
<evidence type="ECO:0000256" key="6">
    <source>
        <dbReference type="ARBA" id="ARBA00022840"/>
    </source>
</evidence>
<comment type="caution">
    <text evidence="10">The sequence shown here is derived from an EMBL/GenBank/DDBJ whole genome shotgun (WGS) entry which is preliminary data.</text>
</comment>
<dbReference type="InterPro" id="IPR050093">
    <property type="entry name" value="ABC_SmlMolc_Importer"/>
</dbReference>
<proteinExistence type="inferred from homology"/>
<dbReference type="Gene3D" id="3.40.50.300">
    <property type="entry name" value="P-loop containing nucleotide triphosphate hydrolases"/>
    <property type="match status" value="1"/>
</dbReference>
<accession>A0A939G0G9</accession>
<evidence type="ECO:0000259" key="9">
    <source>
        <dbReference type="PROSITE" id="PS50893"/>
    </source>
</evidence>
<evidence type="ECO:0000256" key="7">
    <source>
        <dbReference type="ARBA" id="ARBA00022967"/>
    </source>
</evidence>
<feature type="domain" description="ABC transporter" evidence="9">
    <location>
        <begin position="1"/>
        <end position="218"/>
    </location>
</feature>
<keyword evidence="4" id="KW-0997">Cell inner membrane</keyword>
<dbReference type="EMBL" id="JAFMPP010000016">
    <property type="protein sequence ID" value="MBO0664111.1"/>
    <property type="molecule type" value="Genomic_DNA"/>
</dbReference>
<keyword evidence="5" id="KW-0547">Nucleotide-binding</keyword>
<organism evidence="10 11">
    <name type="scientific">Jiella flava</name>
    <dbReference type="NCBI Taxonomy" id="2816857"/>
    <lineage>
        <taxon>Bacteria</taxon>
        <taxon>Pseudomonadati</taxon>
        <taxon>Pseudomonadota</taxon>
        <taxon>Alphaproteobacteria</taxon>
        <taxon>Hyphomicrobiales</taxon>
        <taxon>Aurantimonadaceae</taxon>
        <taxon>Jiella</taxon>
    </lineage>
</organism>
<evidence type="ECO:0000256" key="5">
    <source>
        <dbReference type="ARBA" id="ARBA00022741"/>
    </source>
</evidence>
<gene>
    <name evidence="10" type="ORF">J1C48_16150</name>
</gene>
<sequence length="225" mass="24047">MHFDLTVKAGEWLALIGPSGAGKSTLLDLAAGFLAPERGRILIAGIDVTALSPAERPLSMVFQDNNLFAHLDAFRNVALGITPRLRVSREQRRAVEAALAAVGLEGYAARLPRQMSGGERQRVALARAFLRERPLILLDEPFAALGPALRSDMLDLLAALRQRNGAQPATVVMVTHHPEDATANADRVAYLEAGSIAAIGPTTAMLSGAADPRISHYLGMRTKNV</sequence>
<dbReference type="AlphaFoldDB" id="A0A939G0G9"/>
<evidence type="ECO:0000256" key="8">
    <source>
        <dbReference type="ARBA" id="ARBA00023136"/>
    </source>
</evidence>
<dbReference type="PANTHER" id="PTHR42781:SF1">
    <property type="entry name" value="THIAMINE IMPORT ATP-BINDING PROTEIN THIQ"/>
    <property type="match status" value="1"/>
</dbReference>
<protein>
    <submittedName>
        <fullName evidence="10">ATP-binding cassette domain-containing protein</fullName>
    </submittedName>
</protein>
<evidence type="ECO:0000313" key="10">
    <source>
        <dbReference type="EMBL" id="MBO0664111.1"/>
    </source>
</evidence>
<dbReference type="PANTHER" id="PTHR42781">
    <property type="entry name" value="SPERMIDINE/PUTRESCINE IMPORT ATP-BINDING PROTEIN POTA"/>
    <property type="match status" value="1"/>
</dbReference>
<keyword evidence="3" id="KW-1003">Cell membrane</keyword>
<name>A0A939G0G9_9HYPH</name>
<dbReference type="Proteomes" id="UP000664122">
    <property type="component" value="Unassembled WGS sequence"/>
</dbReference>
<dbReference type="InterPro" id="IPR003593">
    <property type="entry name" value="AAA+_ATPase"/>
</dbReference>
<comment type="similarity">
    <text evidence="1">Belongs to the ABC transporter superfamily.</text>
</comment>
<keyword evidence="2" id="KW-0813">Transport</keyword>
<dbReference type="SUPFAM" id="SSF52540">
    <property type="entry name" value="P-loop containing nucleoside triphosphate hydrolases"/>
    <property type="match status" value="1"/>
</dbReference>
<dbReference type="PROSITE" id="PS00211">
    <property type="entry name" value="ABC_TRANSPORTER_1"/>
    <property type="match status" value="1"/>
</dbReference>
<reference evidence="10" key="1">
    <citation type="submission" date="2021-03" db="EMBL/GenBank/DDBJ databases">
        <title>Whole genome sequence of Jiella sp. CQZ9-1.</title>
        <authorList>
            <person name="Tuo L."/>
        </authorList>
    </citation>
    <scope>NUCLEOTIDE SEQUENCE</scope>
    <source>
        <strain evidence="10">CQZ9-1</strain>
    </source>
</reference>
<dbReference type="GO" id="GO:0005524">
    <property type="term" value="F:ATP binding"/>
    <property type="evidence" value="ECO:0007669"/>
    <property type="project" value="UniProtKB-KW"/>
</dbReference>
<dbReference type="SMART" id="SM00382">
    <property type="entry name" value="AAA"/>
    <property type="match status" value="1"/>
</dbReference>
<dbReference type="Pfam" id="PF00005">
    <property type="entry name" value="ABC_tran"/>
    <property type="match status" value="1"/>
</dbReference>
<keyword evidence="7" id="KW-1278">Translocase</keyword>
<evidence type="ECO:0000256" key="1">
    <source>
        <dbReference type="ARBA" id="ARBA00005417"/>
    </source>
</evidence>
<dbReference type="GO" id="GO:0016887">
    <property type="term" value="F:ATP hydrolysis activity"/>
    <property type="evidence" value="ECO:0007669"/>
    <property type="project" value="InterPro"/>
</dbReference>